<dbReference type="SUPFAM" id="SSF52218">
    <property type="entry name" value="Flavoproteins"/>
    <property type="match status" value="1"/>
</dbReference>
<dbReference type="EMBL" id="PPSL01000002">
    <property type="protein sequence ID" value="PQJ11426.1"/>
    <property type="molecule type" value="Genomic_DNA"/>
</dbReference>
<dbReference type="AlphaFoldDB" id="A0A2S7SY16"/>
<dbReference type="InterPro" id="IPR005025">
    <property type="entry name" value="FMN_Rdtase-like_dom"/>
</dbReference>
<evidence type="ECO:0000259" key="1">
    <source>
        <dbReference type="Pfam" id="PF03358"/>
    </source>
</evidence>
<dbReference type="GO" id="GO:0016491">
    <property type="term" value="F:oxidoreductase activity"/>
    <property type="evidence" value="ECO:0007669"/>
    <property type="project" value="InterPro"/>
</dbReference>
<evidence type="ECO:0000313" key="3">
    <source>
        <dbReference type="Proteomes" id="UP000239872"/>
    </source>
</evidence>
<dbReference type="Pfam" id="PF03358">
    <property type="entry name" value="FMN_red"/>
    <property type="match status" value="1"/>
</dbReference>
<reference evidence="2 3" key="1">
    <citation type="submission" date="2018-01" db="EMBL/GenBank/DDBJ databases">
        <title>A novel member of the phylum Bacteroidetes isolated from glacier ice.</title>
        <authorList>
            <person name="Liu Q."/>
            <person name="Xin Y.-H."/>
        </authorList>
    </citation>
    <scope>NUCLEOTIDE SEQUENCE [LARGE SCALE GENOMIC DNA]</scope>
    <source>
        <strain evidence="2 3">RB1R16</strain>
    </source>
</reference>
<protein>
    <recommendedName>
        <fullName evidence="1">NADPH-dependent FMN reductase-like domain-containing protein</fullName>
    </recommendedName>
</protein>
<keyword evidence="3" id="KW-1185">Reference proteome</keyword>
<dbReference type="InterPro" id="IPR029039">
    <property type="entry name" value="Flavoprotein-like_sf"/>
</dbReference>
<dbReference type="Gene3D" id="3.40.50.360">
    <property type="match status" value="1"/>
</dbReference>
<dbReference type="PANTHER" id="PTHR30543">
    <property type="entry name" value="CHROMATE REDUCTASE"/>
    <property type="match status" value="1"/>
</dbReference>
<dbReference type="GO" id="GO:0005829">
    <property type="term" value="C:cytosol"/>
    <property type="evidence" value="ECO:0007669"/>
    <property type="project" value="TreeGrafter"/>
</dbReference>
<dbReference type="InterPro" id="IPR050712">
    <property type="entry name" value="NAD(P)H-dep_reductase"/>
</dbReference>
<comment type="caution">
    <text evidence="2">The sequence shown here is derived from an EMBL/GenBank/DDBJ whole genome shotgun (WGS) entry which is preliminary data.</text>
</comment>
<dbReference type="PANTHER" id="PTHR30543:SF21">
    <property type="entry name" value="NAD(P)H-DEPENDENT FMN REDUCTASE LOT6"/>
    <property type="match status" value="1"/>
</dbReference>
<dbReference type="GO" id="GO:0010181">
    <property type="term" value="F:FMN binding"/>
    <property type="evidence" value="ECO:0007669"/>
    <property type="project" value="TreeGrafter"/>
</dbReference>
<organism evidence="2 3">
    <name type="scientific">Flavipsychrobacter stenotrophus</name>
    <dbReference type="NCBI Taxonomy" id="2077091"/>
    <lineage>
        <taxon>Bacteria</taxon>
        <taxon>Pseudomonadati</taxon>
        <taxon>Bacteroidota</taxon>
        <taxon>Chitinophagia</taxon>
        <taxon>Chitinophagales</taxon>
        <taxon>Chitinophagaceae</taxon>
        <taxon>Flavipsychrobacter</taxon>
    </lineage>
</organism>
<gene>
    <name evidence="2" type="ORF">CJD36_006385</name>
</gene>
<dbReference type="RefSeq" id="WP_105038305.1">
    <property type="nucleotide sequence ID" value="NZ_PPSL01000002.1"/>
</dbReference>
<evidence type="ECO:0000313" key="2">
    <source>
        <dbReference type="EMBL" id="PQJ11426.1"/>
    </source>
</evidence>
<dbReference type="OrthoDB" id="9812295at2"/>
<dbReference type="Proteomes" id="UP000239872">
    <property type="component" value="Unassembled WGS sequence"/>
</dbReference>
<proteinExistence type="predicted"/>
<feature type="domain" description="NADPH-dependent FMN reductase-like" evidence="1">
    <location>
        <begin position="4"/>
        <end position="128"/>
    </location>
</feature>
<sequence>MTTIIAGTNRADSMTLRTARLYFDILKELGENVKLLSLEGKEVWERGASMLALEQEYLIPAEKFIFIMPEYNASFPGILKVMMDNTDIKKVWWYKKALLTGISDGRAGNLRGIEHMTSILHYMKVNVHYNKLVLSRIKEEIGKDGSVMKPETENNIRQQIADFIKF</sequence>
<accession>A0A2S7SY16</accession>
<name>A0A2S7SY16_9BACT</name>